<dbReference type="EC" id="3.1.3.1" evidence="1"/>
<keyword evidence="4" id="KW-0479">Metal-binding</keyword>
<evidence type="ECO:0000256" key="1">
    <source>
        <dbReference type="ARBA" id="ARBA00012647"/>
    </source>
</evidence>
<protein>
    <recommendedName>
        <fullName evidence="1">alkaline phosphatase</fullName>
        <ecNumber evidence="1">3.1.3.1</ecNumber>
    </recommendedName>
</protein>
<comment type="similarity">
    <text evidence="5">Belongs to the alkaline phosphatase family.</text>
</comment>
<dbReference type="Pfam" id="PF00245">
    <property type="entry name" value="Alk_phosphatase"/>
    <property type="match status" value="1"/>
</dbReference>
<evidence type="ECO:0000256" key="2">
    <source>
        <dbReference type="ARBA" id="ARBA00022553"/>
    </source>
</evidence>
<reference evidence="6 7" key="1">
    <citation type="submission" date="2018-04" db="EMBL/GenBank/DDBJ databases">
        <authorList>
            <person name="Zhang X."/>
            <person name="Yuan J."/>
            <person name="Li F."/>
            <person name="Xiang J."/>
        </authorList>
    </citation>
    <scope>NUCLEOTIDE SEQUENCE [LARGE SCALE GENOMIC DNA]</scope>
    <source>
        <tissue evidence="6">Muscle</tissue>
    </source>
</reference>
<dbReference type="EMBL" id="QCYY01001922">
    <property type="protein sequence ID" value="ROT74214.1"/>
    <property type="molecule type" value="Genomic_DNA"/>
</dbReference>
<evidence type="ECO:0000256" key="5">
    <source>
        <dbReference type="RuleBase" id="RU003946"/>
    </source>
</evidence>
<dbReference type="SMART" id="SM00098">
    <property type="entry name" value="alkPPc"/>
    <property type="match status" value="1"/>
</dbReference>
<dbReference type="OrthoDB" id="5818554at2759"/>
<dbReference type="Proteomes" id="UP000283509">
    <property type="component" value="Unassembled WGS sequence"/>
</dbReference>
<name>A0A3R7MEG5_PENVA</name>
<dbReference type="SUPFAM" id="SSF53649">
    <property type="entry name" value="Alkaline phosphatase-like"/>
    <property type="match status" value="1"/>
</dbReference>
<sequence>MIPLSSTGMGIAPGTAGRIFKGQRNGVSGEEDYLEWERFPNIGLVKTYNLDMQVPDSAGTSTAFLSGAKANFHTVAVTGRVGKGDCAASLKSENSVDSIVKWAQDAGKETGFVTTTQVTHGTPAGLYAKSPNRKWQCDTAVKKAGPSAVACKDIARQLVEDEPAKNMKASSGI</sequence>
<feature type="binding site" evidence="4">
    <location>
        <position position="122"/>
    </location>
    <ligand>
        <name>Mg(2+)</name>
        <dbReference type="ChEBI" id="CHEBI:18420"/>
    </ligand>
</feature>
<dbReference type="STRING" id="6689.A0A3R7MEG5"/>
<comment type="caution">
    <text evidence="6">The sequence shown here is derived from an EMBL/GenBank/DDBJ whole genome shotgun (WGS) entry which is preliminary data.</text>
</comment>
<evidence type="ECO:0000313" key="6">
    <source>
        <dbReference type="EMBL" id="ROT74214.1"/>
    </source>
</evidence>
<evidence type="ECO:0000256" key="3">
    <source>
        <dbReference type="PIRSR" id="PIRSR601952-1"/>
    </source>
</evidence>
<reference evidence="6 7" key="2">
    <citation type="submission" date="2019-01" db="EMBL/GenBank/DDBJ databases">
        <title>The decoding of complex shrimp genome reveals the adaptation for benthos swimmer, frequently molting mechanism and breeding impact on genome.</title>
        <authorList>
            <person name="Sun Y."/>
            <person name="Gao Y."/>
            <person name="Yu Y."/>
        </authorList>
    </citation>
    <scope>NUCLEOTIDE SEQUENCE [LARGE SCALE GENOMIC DNA]</scope>
    <source>
        <tissue evidence="6">Muscle</tissue>
    </source>
</reference>
<proteinExistence type="inferred from homology"/>
<dbReference type="Gene3D" id="3.40.720.10">
    <property type="entry name" value="Alkaline Phosphatase, subunit A"/>
    <property type="match status" value="1"/>
</dbReference>
<feature type="active site" description="Phosphoserine intermediate" evidence="3">
    <location>
        <position position="57"/>
    </location>
</feature>
<organism evidence="6 7">
    <name type="scientific">Penaeus vannamei</name>
    <name type="common">Whiteleg shrimp</name>
    <name type="synonym">Litopenaeus vannamei</name>
    <dbReference type="NCBI Taxonomy" id="6689"/>
    <lineage>
        <taxon>Eukaryota</taxon>
        <taxon>Metazoa</taxon>
        <taxon>Ecdysozoa</taxon>
        <taxon>Arthropoda</taxon>
        <taxon>Crustacea</taxon>
        <taxon>Multicrustacea</taxon>
        <taxon>Malacostraca</taxon>
        <taxon>Eumalacostraca</taxon>
        <taxon>Eucarida</taxon>
        <taxon>Decapoda</taxon>
        <taxon>Dendrobranchiata</taxon>
        <taxon>Penaeoidea</taxon>
        <taxon>Penaeidae</taxon>
        <taxon>Penaeus</taxon>
    </lineage>
</organism>
<keyword evidence="7" id="KW-1185">Reference proteome</keyword>
<keyword evidence="2" id="KW-0597">Phosphoprotein</keyword>
<comment type="cofactor">
    <cofactor evidence="4">
        <name>Mg(2+)</name>
        <dbReference type="ChEBI" id="CHEBI:18420"/>
    </cofactor>
    <text evidence="4">Binds 1 Mg(2+) ion.</text>
</comment>
<dbReference type="GO" id="GO:0046872">
    <property type="term" value="F:metal ion binding"/>
    <property type="evidence" value="ECO:0007669"/>
    <property type="project" value="UniProtKB-KW"/>
</dbReference>
<dbReference type="AlphaFoldDB" id="A0A3R7MEG5"/>
<dbReference type="InterPro" id="IPR001952">
    <property type="entry name" value="Alkaline_phosphatase"/>
</dbReference>
<dbReference type="PRINTS" id="PR00113">
    <property type="entry name" value="ALKPHPHTASE"/>
</dbReference>
<keyword evidence="4" id="KW-0460">Magnesium</keyword>
<evidence type="ECO:0000256" key="4">
    <source>
        <dbReference type="PIRSR" id="PIRSR601952-2"/>
    </source>
</evidence>
<dbReference type="PANTHER" id="PTHR11596:SF5">
    <property type="entry name" value="ALKALINE PHOSPHATASE"/>
    <property type="match status" value="1"/>
</dbReference>
<gene>
    <name evidence="6" type="ORF">C7M84_007285</name>
</gene>
<dbReference type="PANTHER" id="PTHR11596">
    <property type="entry name" value="ALKALINE PHOSPHATASE"/>
    <property type="match status" value="1"/>
</dbReference>
<evidence type="ECO:0000313" key="7">
    <source>
        <dbReference type="Proteomes" id="UP000283509"/>
    </source>
</evidence>
<accession>A0A3R7MEG5</accession>
<dbReference type="InterPro" id="IPR017850">
    <property type="entry name" value="Alkaline_phosphatase_core_sf"/>
</dbReference>
<feature type="binding site" evidence="4">
    <location>
        <position position="120"/>
    </location>
    <ligand>
        <name>Mg(2+)</name>
        <dbReference type="ChEBI" id="CHEBI:18420"/>
    </ligand>
</feature>
<dbReference type="GO" id="GO:0004035">
    <property type="term" value="F:alkaline phosphatase activity"/>
    <property type="evidence" value="ECO:0007669"/>
    <property type="project" value="UniProtKB-EC"/>
</dbReference>